<evidence type="ECO:0000313" key="4">
    <source>
        <dbReference type="EMBL" id="MFC4789881.1"/>
    </source>
</evidence>
<dbReference type="InterPro" id="IPR035938">
    <property type="entry name" value="Hemerythrin-like_sf"/>
</dbReference>
<evidence type="ECO:0000313" key="5">
    <source>
        <dbReference type="Proteomes" id="UP001596001"/>
    </source>
</evidence>
<evidence type="ECO:0000256" key="2">
    <source>
        <dbReference type="ARBA" id="ARBA00022723"/>
    </source>
</evidence>
<dbReference type="Proteomes" id="UP001596001">
    <property type="component" value="Unassembled WGS sequence"/>
</dbReference>
<dbReference type="SUPFAM" id="SSF47188">
    <property type="entry name" value="Hemerythrin-like"/>
    <property type="match status" value="1"/>
</dbReference>
<keyword evidence="2" id="KW-0479">Metal-binding</keyword>
<comment type="similarity">
    <text evidence="1">Belongs to the hemerythrin family.</text>
</comment>
<dbReference type="EMBL" id="JBHSHJ010000011">
    <property type="protein sequence ID" value="MFC4789881.1"/>
    <property type="molecule type" value="Genomic_DNA"/>
</dbReference>
<dbReference type="Gene3D" id="1.20.120.50">
    <property type="entry name" value="Hemerythrin-like"/>
    <property type="match status" value="1"/>
</dbReference>
<reference evidence="5" key="1">
    <citation type="journal article" date="2019" name="Int. J. Syst. Evol. Microbiol.">
        <title>The Global Catalogue of Microorganisms (GCM) 10K type strain sequencing project: providing services to taxonomists for standard genome sequencing and annotation.</title>
        <authorList>
            <consortium name="The Broad Institute Genomics Platform"/>
            <consortium name="The Broad Institute Genome Sequencing Center for Infectious Disease"/>
            <person name="Wu L."/>
            <person name="Ma J."/>
        </authorList>
    </citation>
    <scope>NUCLEOTIDE SEQUENCE [LARGE SCALE GENOMIC DNA]</scope>
    <source>
        <strain evidence="5">CCUG 49452</strain>
    </source>
</reference>
<sequence>MTDEHLLHWSPALSVGNADLDAQHIILLEIGREMIELLDRGGMAQQRLWSLLNDFFVISSHHDALEESILSDNGCPSLLEHRAAHAQSREHIHAALCQAAQLCLDQAHLRHALTDWMNHHLSEMDLRVKQFLHHPRQPQAVGVRPVLIHDMAFAS</sequence>
<protein>
    <submittedName>
        <fullName evidence="4">Bacteriohemerythrin</fullName>
    </submittedName>
</protein>
<organism evidence="4 5">
    <name type="scientific">Giesbergeria sinuosa</name>
    <dbReference type="NCBI Taxonomy" id="80883"/>
    <lineage>
        <taxon>Bacteria</taxon>
        <taxon>Pseudomonadati</taxon>
        <taxon>Pseudomonadota</taxon>
        <taxon>Betaproteobacteria</taxon>
        <taxon>Burkholderiales</taxon>
        <taxon>Comamonadaceae</taxon>
        <taxon>Giesbergeria</taxon>
    </lineage>
</organism>
<comment type="caution">
    <text evidence="4">The sequence shown here is derived from an EMBL/GenBank/DDBJ whole genome shotgun (WGS) entry which is preliminary data.</text>
</comment>
<evidence type="ECO:0000256" key="1">
    <source>
        <dbReference type="ARBA" id="ARBA00010587"/>
    </source>
</evidence>
<keyword evidence="5" id="KW-1185">Reference proteome</keyword>
<proteinExistence type="inferred from homology"/>
<dbReference type="RefSeq" id="WP_382433685.1">
    <property type="nucleotide sequence ID" value="NZ_JBHSHJ010000011.1"/>
</dbReference>
<keyword evidence="3" id="KW-0408">Iron</keyword>
<gene>
    <name evidence="4" type="ORF">ACFO6X_12915</name>
</gene>
<name>A0ABV9QF10_9BURK</name>
<evidence type="ECO:0000256" key="3">
    <source>
        <dbReference type="ARBA" id="ARBA00023004"/>
    </source>
</evidence>
<accession>A0ABV9QF10</accession>